<name>A0ABR3N5C1_9TELE</name>
<reference evidence="1 2" key="1">
    <citation type="submission" date="2023-09" db="EMBL/GenBank/DDBJ databases">
        <authorList>
            <person name="Wang M."/>
        </authorList>
    </citation>
    <scope>NUCLEOTIDE SEQUENCE [LARGE SCALE GENOMIC DNA]</scope>
    <source>
        <strain evidence="1">GT-2023</strain>
        <tissue evidence="1">Liver</tissue>
    </source>
</reference>
<sequence length="258" mass="28639">MKGNVQNNSVLPSSLLLLALFPPEGRLSLGCESDLNGSWFVNGWAVTPFLVQSVIAEVELLVLTFSSASHLHTFCFPEGVGQKRLTGYCSEQALTAFLELKLWRTEKPRSWVLIGTRSQTCRAKRLESLLNTISHERQHHGSAHTHKHKHERLKQMEAHMSSAAPHYSRESGTTYIFGRGGALITYTWPPNDRPSTRADRLAVGFSTQLKEAVLVRVESAKGLGDYLELHIGLVSAVYQRAGLPESCLYLRVGLTVTT</sequence>
<proteinExistence type="predicted"/>
<accession>A0ABR3N5C1</accession>
<comment type="caution">
    <text evidence="1">The sequence shown here is derived from an EMBL/GenBank/DDBJ whole genome shotgun (WGS) entry which is preliminary data.</text>
</comment>
<dbReference type="Proteomes" id="UP001558613">
    <property type="component" value="Unassembled WGS sequence"/>
</dbReference>
<organism evidence="1 2">
    <name type="scientific">Cirrhinus molitorella</name>
    <name type="common">mud carp</name>
    <dbReference type="NCBI Taxonomy" id="172907"/>
    <lineage>
        <taxon>Eukaryota</taxon>
        <taxon>Metazoa</taxon>
        <taxon>Chordata</taxon>
        <taxon>Craniata</taxon>
        <taxon>Vertebrata</taxon>
        <taxon>Euteleostomi</taxon>
        <taxon>Actinopterygii</taxon>
        <taxon>Neopterygii</taxon>
        <taxon>Teleostei</taxon>
        <taxon>Ostariophysi</taxon>
        <taxon>Cypriniformes</taxon>
        <taxon>Cyprinidae</taxon>
        <taxon>Labeoninae</taxon>
        <taxon>Labeonini</taxon>
        <taxon>Cirrhinus</taxon>
    </lineage>
</organism>
<evidence type="ECO:0000313" key="1">
    <source>
        <dbReference type="EMBL" id="KAL1272148.1"/>
    </source>
</evidence>
<gene>
    <name evidence="1" type="ORF">QQF64_031164</name>
</gene>
<keyword evidence="2" id="KW-1185">Reference proteome</keyword>
<dbReference type="EMBL" id="JAYMGO010000007">
    <property type="protein sequence ID" value="KAL1272148.1"/>
    <property type="molecule type" value="Genomic_DNA"/>
</dbReference>
<dbReference type="Gene3D" id="2.60.120.200">
    <property type="match status" value="1"/>
</dbReference>
<protein>
    <submittedName>
        <fullName evidence="1">Uncharacterized protein</fullName>
    </submittedName>
</protein>
<evidence type="ECO:0000313" key="2">
    <source>
        <dbReference type="Proteomes" id="UP001558613"/>
    </source>
</evidence>
<feature type="non-terminal residue" evidence="1">
    <location>
        <position position="258"/>
    </location>
</feature>